<dbReference type="Gene3D" id="2.40.50.140">
    <property type="entry name" value="Nucleic acid-binding proteins"/>
    <property type="match status" value="3"/>
</dbReference>
<dbReference type="SUPFAM" id="SSF81872">
    <property type="entry name" value="BRCA2 helical domain"/>
    <property type="match status" value="1"/>
</dbReference>
<sequence length="446" mass="51025">MILIRTESWVDNHWCLILWKLAGMVALDPEKEAIPDQRRWCWDEVIRQLLYRYERELNSGVRPPLRKIANQDVSSQLPLCLCISNIVWSPGGVTEDGLPIEPHPELELTDGWYRLRAQVDLPMARAVRKGVIRVGRKLGIAAARLDTEKKEASEVLEAYDSCKLVLSGNSSQLMPWHAKLGFINGRCISTLHSLSPDGGLVAALDFVIVKLYPIAFLEFKEDENGNKHREGPRAEAEEMKVQDQWNRRRQLEASKLHEELDKKYSRYESYISRMEQKAARLKVLEGDPPQEIESLFDRLEYADTAIATLSRLTPTQAGWLAQYTKQQIDSGRAVMAEEIEQDLQVRLVAKICPPREVKSFRVLVTQDARTQRRPANRTAQLTVWDVISLSLDEGSSGGNFVVGQRYVATNLLPQQQSSWMDCELGSEIYLSTRRDTRWTRIKTVVR</sequence>
<dbReference type="Proteomes" id="UP000807306">
    <property type="component" value="Unassembled WGS sequence"/>
</dbReference>
<comment type="caution">
    <text evidence="2">The sequence shown here is derived from an EMBL/GenBank/DDBJ whole genome shotgun (WGS) entry which is preliminary data.</text>
</comment>
<gene>
    <name evidence="2" type="ORF">CPB83DRAFT_867793</name>
</gene>
<protein>
    <recommendedName>
        <fullName evidence="1">BRCA2 OB1 domain-containing protein</fullName>
    </recommendedName>
</protein>
<dbReference type="InterPro" id="IPR015187">
    <property type="entry name" value="BRCA2_OB_1"/>
</dbReference>
<dbReference type="PANTHER" id="PTHR11289:SF0">
    <property type="entry name" value="BREAST CANCER TYPE 2 SUSCEPTIBILITY PROTEIN"/>
    <property type="match status" value="1"/>
</dbReference>
<accession>A0A9P6JT29</accession>
<dbReference type="InterPro" id="IPR012340">
    <property type="entry name" value="NA-bd_OB-fold"/>
</dbReference>
<dbReference type="EMBL" id="MU157833">
    <property type="protein sequence ID" value="KAF9531916.1"/>
    <property type="molecule type" value="Genomic_DNA"/>
</dbReference>
<dbReference type="GO" id="GO:0006355">
    <property type="term" value="P:regulation of DNA-templated transcription"/>
    <property type="evidence" value="ECO:0007669"/>
    <property type="project" value="TreeGrafter"/>
</dbReference>
<proteinExistence type="predicted"/>
<dbReference type="AlphaFoldDB" id="A0A9P6JT29"/>
<feature type="domain" description="BRCA2 OB1" evidence="1">
    <location>
        <begin position="63"/>
        <end position="183"/>
    </location>
</feature>
<dbReference type="PANTHER" id="PTHR11289">
    <property type="entry name" value="BREAST CANCER TYPE 2 SUSCEPTIBILITY PROTEIN BRCA2"/>
    <property type="match status" value="1"/>
</dbReference>
<evidence type="ECO:0000259" key="1">
    <source>
        <dbReference type="Pfam" id="PF09103"/>
    </source>
</evidence>
<evidence type="ECO:0000313" key="2">
    <source>
        <dbReference type="EMBL" id="KAF9531916.1"/>
    </source>
</evidence>
<dbReference type="InterPro" id="IPR036315">
    <property type="entry name" value="BRCA2_hlx_sf"/>
</dbReference>
<name>A0A9P6JT29_9AGAR</name>
<organism evidence="2 3">
    <name type="scientific">Crepidotus variabilis</name>
    <dbReference type="NCBI Taxonomy" id="179855"/>
    <lineage>
        <taxon>Eukaryota</taxon>
        <taxon>Fungi</taxon>
        <taxon>Dikarya</taxon>
        <taxon>Basidiomycota</taxon>
        <taxon>Agaricomycotina</taxon>
        <taxon>Agaricomycetes</taxon>
        <taxon>Agaricomycetidae</taxon>
        <taxon>Agaricales</taxon>
        <taxon>Agaricineae</taxon>
        <taxon>Crepidotaceae</taxon>
        <taxon>Crepidotus</taxon>
    </lineage>
</organism>
<dbReference type="GO" id="GO:0000724">
    <property type="term" value="P:double-strand break repair via homologous recombination"/>
    <property type="evidence" value="ECO:0007669"/>
    <property type="project" value="InterPro"/>
</dbReference>
<dbReference type="OrthoDB" id="21095at2759"/>
<dbReference type="InterPro" id="IPR015525">
    <property type="entry name" value="BRCA2"/>
</dbReference>
<dbReference type="Pfam" id="PF09103">
    <property type="entry name" value="BRCA-2_OB1"/>
    <property type="match status" value="1"/>
</dbReference>
<evidence type="ECO:0000313" key="3">
    <source>
        <dbReference type="Proteomes" id="UP000807306"/>
    </source>
</evidence>
<dbReference type="SUPFAM" id="SSF50249">
    <property type="entry name" value="Nucleic acid-binding proteins"/>
    <property type="match status" value="2"/>
</dbReference>
<keyword evidence="3" id="KW-1185">Reference proteome</keyword>
<reference evidence="2" key="1">
    <citation type="submission" date="2020-11" db="EMBL/GenBank/DDBJ databases">
        <authorList>
            <consortium name="DOE Joint Genome Institute"/>
            <person name="Ahrendt S."/>
            <person name="Riley R."/>
            <person name="Andreopoulos W."/>
            <person name="Labutti K."/>
            <person name="Pangilinan J."/>
            <person name="Ruiz-Duenas F.J."/>
            <person name="Barrasa J.M."/>
            <person name="Sanchez-Garcia M."/>
            <person name="Camarero S."/>
            <person name="Miyauchi S."/>
            <person name="Serrano A."/>
            <person name="Linde D."/>
            <person name="Babiker R."/>
            <person name="Drula E."/>
            <person name="Ayuso-Fernandez I."/>
            <person name="Pacheco R."/>
            <person name="Padilla G."/>
            <person name="Ferreira P."/>
            <person name="Barriuso J."/>
            <person name="Kellner H."/>
            <person name="Castanera R."/>
            <person name="Alfaro M."/>
            <person name="Ramirez L."/>
            <person name="Pisabarro A.G."/>
            <person name="Kuo A."/>
            <person name="Tritt A."/>
            <person name="Lipzen A."/>
            <person name="He G."/>
            <person name="Yan M."/>
            <person name="Ng V."/>
            <person name="Cullen D."/>
            <person name="Martin F."/>
            <person name="Rosso M.-N."/>
            <person name="Henrissat B."/>
            <person name="Hibbett D."/>
            <person name="Martinez A.T."/>
            <person name="Grigoriev I.V."/>
        </authorList>
    </citation>
    <scope>NUCLEOTIDE SEQUENCE</scope>
    <source>
        <strain evidence="2">CBS 506.95</strain>
    </source>
</reference>